<evidence type="ECO:0000256" key="1">
    <source>
        <dbReference type="SAM" id="MobiDB-lite"/>
    </source>
</evidence>
<dbReference type="Proteomes" id="UP000036681">
    <property type="component" value="Unplaced"/>
</dbReference>
<evidence type="ECO:0000313" key="3">
    <source>
        <dbReference type="WBParaSite" id="ALUE_0002339101-mRNA-1"/>
    </source>
</evidence>
<reference evidence="3" key="1">
    <citation type="submission" date="2017-02" db="UniProtKB">
        <authorList>
            <consortium name="WormBaseParasite"/>
        </authorList>
    </citation>
    <scope>IDENTIFICATION</scope>
</reference>
<dbReference type="WBParaSite" id="ALUE_0002339101-mRNA-1">
    <property type="protein sequence ID" value="ALUE_0002339101-mRNA-1"/>
    <property type="gene ID" value="ALUE_0002339101"/>
</dbReference>
<feature type="region of interest" description="Disordered" evidence="1">
    <location>
        <begin position="1"/>
        <end position="20"/>
    </location>
</feature>
<feature type="compositionally biased region" description="Polar residues" evidence="1">
    <location>
        <begin position="62"/>
        <end position="81"/>
    </location>
</feature>
<name>A0A0M3IXB3_ASCLU</name>
<proteinExistence type="predicted"/>
<keyword evidence="2" id="KW-1185">Reference proteome</keyword>
<protein>
    <submittedName>
        <fullName evidence="3">Secreted protein</fullName>
    </submittedName>
</protein>
<evidence type="ECO:0000313" key="2">
    <source>
        <dbReference type="Proteomes" id="UP000036681"/>
    </source>
</evidence>
<sequence length="119" mass="12688">MPSLSHTAQYSSGNLSSRSTIDPFAPFSDYDFEFNGNTFNATLQLSTSSKSAKPSLPAVGPSVSSMPSLSHTAQYSSGNLSSRSTIDPFAPFSDYDFEFNGNTFNATLQLSTSSKSGFI</sequence>
<dbReference type="AlphaFoldDB" id="A0A0M3IXB3"/>
<accession>A0A0M3IXB3</accession>
<feature type="region of interest" description="Disordered" evidence="1">
    <location>
        <begin position="50"/>
        <end position="81"/>
    </location>
</feature>
<organism evidence="2 3">
    <name type="scientific">Ascaris lumbricoides</name>
    <name type="common">Giant roundworm</name>
    <dbReference type="NCBI Taxonomy" id="6252"/>
    <lineage>
        <taxon>Eukaryota</taxon>
        <taxon>Metazoa</taxon>
        <taxon>Ecdysozoa</taxon>
        <taxon>Nematoda</taxon>
        <taxon>Chromadorea</taxon>
        <taxon>Rhabditida</taxon>
        <taxon>Spirurina</taxon>
        <taxon>Ascaridomorpha</taxon>
        <taxon>Ascaridoidea</taxon>
        <taxon>Ascarididae</taxon>
        <taxon>Ascaris</taxon>
    </lineage>
</organism>